<sequence length="74" mass="8104">MFLSYSLAAELRYALSGQFEEVEIAQDGQHIVLTGYVASEDLRREVCRMAHELAAGVPVLCMLAVLAETSMIVS</sequence>
<gene>
    <name evidence="1" type="ORF">ACFOVS_19425</name>
</gene>
<evidence type="ECO:0000313" key="1">
    <source>
        <dbReference type="EMBL" id="MFC3970264.1"/>
    </source>
</evidence>
<dbReference type="Proteomes" id="UP001595697">
    <property type="component" value="Unassembled WGS sequence"/>
</dbReference>
<accession>A0ABV8EEG5</accession>
<name>A0ABV8EEG5_9HYPH</name>
<proteinExistence type="predicted"/>
<reference evidence="2" key="1">
    <citation type="journal article" date="2019" name="Int. J. Syst. Evol. Microbiol.">
        <title>The Global Catalogue of Microorganisms (GCM) 10K type strain sequencing project: providing services to taxonomists for standard genome sequencing and annotation.</title>
        <authorList>
            <consortium name="The Broad Institute Genomics Platform"/>
            <consortium name="The Broad Institute Genome Sequencing Center for Infectious Disease"/>
            <person name="Wu L."/>
            <person name="Ma J."/>
        </authorList>
    </citation>
    <scope>NUCLEOTIDE SEQUENCE [LARGE SCALE GENOMIC DNA]</scope>
    <source>
        <strain evidence="2">TBRC 5781</strain>
    </source>
</reference>
<dbReference type="EMBL" id="JBHSBD010000098">
    <property type="protein sequence ID" value="MFC3970264.1"/>
    <property type="molecule type" value="Genomic_DNA"/>
</dbReference>
<dbReference type="RefSeq" id="WP_247260423.1">
    <property type="nucleotide sequence ID" value="NZ_JALJQZ010000009.1"/>
</dbReference>
<organism evidence="1 2">
    <name type="scientific">Rhizobium lemnae</name>
    <dbReference type="NCBI Taxonomy" id="1214924"/>
    <lineage>
        <taxon>Bacteria</taxon>
        <taxon>Pseudomonadati</taxon>
        <taxon>Pseudomonadota</taxon>
        <taxon>Alphaproteobacteria</taxon>
        <taxon>Hyphomicrobiales</taxon>
        <taxon>Rhizobiaceae</taxon>
        <taxon>Rhizobium/Agrobacterium group</taxon>
        <taxon>Rhizobium</taxon>
    </lineage>
</organism>
<keyword evidence="2" id="KW-1185">Reference proteome</keyword>
<protein>
    <recommendedName>
        <fullName evidence="3">BON domain-containing protein</fullName>
    </recommendedName>
</protein>
<evidence type="ECO:0008006" key="3">
    <source>
        <dbReference type="Google" id="ProtNLM"/>
    </source>
</evidence>
<comment type="caution">
    <text evidence="1">The sequence shown here is derived from an EMBL/GenBank/DDBJ whole genome shotgun (WGS) entry which is preliminary data.</text>
</comment>
<evidence type="ECO:0000313" key="2">
    <source>
        <dbReference type="Proteomes" id="UP001595697"/>
    </source>
</evidence>